<dbReference type="InterPro" id="IPR002934">
    <property type="entry name" value="Polymerase_NTP_transf_dom"/>
</dbReference>
<accession>A0A0S1X9V4</accession>
<evidence type="ECO:0000313" key="2">
    <source>
        <dbReference type="EMBL" id="ALM74523.1"/>
    </source>
</evidence>
<dbReference type="GeneID" id="26135841"/>
<dbReference type="RefSeq" id="WP_056933401.1">
    <property type="nucleotide sequence ID" value="NZ_CP013050.1"/>
</dbReference>
<dbReference type="Gene3D" id="3.30.460.10">
    <property type="entry name" value="Beta Polymerase, domain 2"/>
    <property type="match status" value="1"/>
</dbReference>
<gene>
    <name evidence="2" type="ORF">TBCH5v1_0557</name>
</gene>
<evidence type="ECO:0000313" key="3">
    <source>
        <dbReference type="Proteomes" id="UP000066042"/>
    </source>
</evidence>
<dbReference type="STRING" id="55802.TBCH5v1_0557"/>
<dbReference type="Pfam" id="PF01909">
    <property type="entry name" value="NTP_transf_2"/>
    <property type="match status" value="1"/>
</dbReference>
<dbReference type="Proteomes" id="UP000066042">
    <property type="component" value="Chromosome"/>
</dbReference>
<dbReference type="InterPro" id="IPR043519">
    <property type="entry name" value="NT_sf"/>
</dbReference>
<protein>
    <recommendedName>
        <fullName evidence="1">Polymerase nucleotidyl transferase domain-containing protein</fullName>
    </recommendedName>
</protein>
<proteinExistence type="predicted"/>
<dbReference type="SUPFAM" id="SSF81301">
    <property type="entry name" value="Nucleotidyltransferase"/>
    <property type="match status" value="1"/>
</dbReference>
<evidence type="ECO:0000259" key="1">
    <source>
        <dbReference type="Pfam" id="PF01909"/>
    </source>
</evidence>
<dbReference type="PATRIC" id="fig|55802.8.peg.553"/>
<sequence>MEFLECIKKRIIQDDELKNELYSLILYGSFVRGDFLENVSDLDFFAVIIKDESIIPKLRQVLEDCTKEINAVEVDLAWEYLENISDPLRRGVPFKFLTIYQEDFLENHIVVYGKDIADILPKYKFENLLSWRIERILKLIERSKGNPKLMHILAGETARLLALINGAKSLRKKDIVNALEKIRDEEALEVYRAYLNGRKLKFDEGFLTRFIEARIDRIKKILQASSLRAI</sequence>
<dbReference type="CDD" id="cd05403">
    <property type="entry name" value="NT_KNTase_like"/>
    <property type="match status" value="1"/>
</dbReference>
<feature type="domain" description="Polymerase nucleotidyl transferase" evidence="1">
    <location>
        <begin position="21"/>
        <end position="80"/>
    </location>
</feature>
<name>A0A0S1X9V4_THEBA</name>
<dbReference type="GO" id="GO:0016779">
    <property type="term" value="F:nucleotidyltransferase activity"/>
    <property type="evidence" value="ECO:0007669"/>
    <property type="project" value="InterPro"/>
</dbReference>
<organism evidence="2 3">
    <name type="scientific">Thermococcus barophilus</name>
    <dbReference type="NCBI Taxonomy" id="55802"/>
    <lineage>
        <taxon>Archaea</taxon>
        <taxon>Methanobacteriati</taxon>
        <taxon>Methanobacteriota</taxon>
        <taxon>Thermococci</taxon>
        <taxon>Thermococcales</taxon>
        <taxon>Thermococcaceae</taxon>
        <taxon>Thermococcus</taxon>
    </lineage>
</organism>
<reference evidence="2 3" key="1">
    <citation type="journal article" date="2016" name="Genome Announc.">
        <title>Complete genome sequence of the hyperthermophilic and piezophilic archaeon Thermococcus barophilus Ch5, capable of growth at the expense of hydrogenogenesis from carbon monoxide and formate.</title>
        <authorList>
            <person name="Oger P."/>
            <person name="Sokolova T.G."/>
            <person name="Kozhevnikova D.A."/>
            <person name="Taranov E.A."/>
            <person name="Vannier P."/>
            <person name="Lee H.S."/>
            <person name="Kwon K.K."/>
            <person name="Kang S.G."/>
            <person name="Lee J.H."/>
            <person name="Bonch-Osmolovskaya E.A."/>
            <person name="Lebedinsky A.V."/>
        </authorList>
    </citation>
    <scope>NUCLEOTIDE SEQUENCE [LARGE SCALE GENOMIC DNA]</scope>
    <source>
        <strain evidence="3">Ch5</strain>
    </source>
</reference>
<dbReference type="EMBL" id="CP013050">
    <property type="protein sequence ID" value="ALM74523.1"/>
    <property type="molecule type" value="Genomic_DNA"/>
</dbReference>
<dbReference type="AlphaFoldDB" id="A0A0S1X9V4"/>